<evidence type="ECO:0000313" key="3">
    <source>
        <dbReference type="Proteomes" id="UP000199415"/>
    </source>
</evidence>
<dbReference type="PANTHER" id="PTHR43664:SF1">
    <property type="entry name" value="BETA-METHYLMALYL-COA DEHYDRATASE"/>
    <property type="match status" value="1"/>
</dbReference>
<proteinExistence type="predicted"/>
<evidence type="ECO:0000313" key="2">
    <source>
        <dbReference type="EMBL" id="SDF45358.1"/>
    </source>
</evidence>
<dbReference type="SUPFAM" id="SSF54637">
    <property type="entry name" value="Thioesterase/thiol ester dehydrase-isomerase"/>
    <property type="match status" value="1"/>
</dbReference>
<evidence type="ECO:0000259" key="1">
    <source>
        <dbReference type="Pfam" id="PF01575"/>
    </source>
</evidence>
<protein>
    <submittedName>
        <fullName evidence="2">Acyl dehydratase</fullName>
    </submittedName>
</protein>
<keyword evidence="3" id="KW-1185">Reference proteome</keyword>
<dbReference type="InterPro" id="IPR002539">
    <property type="entry name" value="MaoC-like_dom"/>
</dbReference>
<dbReference type="InterPro" id="IPR029069">
    <property type="entry name" value="HotDog_dom_sf"/>
</dbReference>
<dbReference type="EMBL" id="FNCE01000001">
    <property type="protein sequence ID" value="SDF45358.1"/>
    <property type="molecule type" value="Genomic_DNA"/>
</dbReference>
<reference evidence="2 3" key="1">
    <citation type="submission" date="2016-10" db="EMBL/GenBank/DDBJ databases">
        <authorList>
            <person name="de Groot N.N."/>
        </authorList>
    </citation>
    <scope>NUCLEOTIDE SEQUENCE [LARGE SCALE GENOMIC DNA]</scope>
    <source>
        <strain evidence="2 3">DSM 25584</strain>
    </source>
</reference>
<gene>
    <name evidence="2" type="ORF">SAMN05216241_101146</name>
</gene>
<dbReference type="AlphaFoldDB" id="A0A1G7L7B2"/>
<accession>A0A1G7L7B2</accession>
<dbReference type="RefSeq" id="WP_090018205.1">
    <property type="nucleotide sequence ID" value="NZ_FNCE01000001.1"/>
</dbReference>
<name>A0A1G7L7B2_9PROT</name>
<organism evidence="2 3">
    <name type="scientific">Limimonas halophila</name>
    <dbReference type="NCBI Taxonomy" id="1082479"/>
    <lineage>
        <taxon>Bacteria</taxon>
        <taxon>Pseudomonadati</taxon>
        <taxon>Pseudomonadota</taxon>
        <taxon>Alphaproteobacteria</taxon>
        <taxon>Rhodospirillales</taxon>
        <taxon>Rhodovibrionaceae</taxon>
        <taxon>Limimonas</taxon>
    </lineage>
</organism>
<dbReference type="Gene3D" id="3.10.129.10">
    <property type="entry name" value="Hotdog Thioesterase"/>
    <property type="match status" value="1"/>
</dbReference>
<sequence length="150" mass="16705">MSDALYFEDFTIGRRFTTHGMTLTEADIIQFAQLYDPQPFHMDKVAAADSAYGTLIASGLHTFCVAIRMAVQENIFTAASMGSPGVDQMRWHQPVQPGDTLTTEIEVMDAAPSTSKPDRGRARMGYTVRNQHGDSVMTFTAWQILKRKPD</sequence>
<dbReference type="STRING" id="1082479.SAMN05216241_101146"/>
<dbReference type="PANTHER" id="PTHR43664">
    <property type="entry name" value="MONOAMINE OXIDASE-RELATED"/>
    <property type="match status" value="1"/>
</dbReference>
<dbReference type="Proteomes" id="UP000199415">
    <property type="component" value="Unassembled WGS sequence"/>
</dbReference>
<dbReference type="Pfam" id="PF01575">
    <property type="entry name" value="MaoC_dehydratas"/>
    <property type="match status" value="1"/>
</dbReference>
<dbReference type="OrthoDB" id="9797938at2"/>
<dbReference type="CDD" id="cd03454">
    <property type="entry name" value="YdeM"/>
    <property type="match status" value="1"/>
</dbReference>
<feature type="domain" description="MaoC-like" evidence="1">
    <location>
        <begin position="12"/>
        <end position="114"/>
    </location>
</feature>
<dbReference type="InterPro" id="IPR052342">
    <property type="entry name" value="MCH/BMMD"/>
</dbReference>